<feature type="transmembrane region" description="Helical" evidence="1">
    <location>
        <begin position="147"/>
        <end position="171"/>
    </location>
</feature>
<reference evidence="3" key="1">
    <citation type="submission" date="2020-07" db="EMBL/GenBank/DDBJ databases">
        <authorList>
            <person name="Partida-Martinez L."/>
            <person name="Huntemann M."/>
            <person name="Clum A."/>
            <person name="Wang J."/>
            <person name="Palaniappan K."/>
            <person name="Ritter S."/>
            <person name="Chen I.-M."/>
            <person name="Stamatis D."/>
            <person name="Reddy T."/>
            <person name="O'Malley R."/>
            <person name="Daum C."/>
            <person name="Shapiro N."/>
            <person name="Ivanova N."/>
            <person name="Kyrpides N."/>
            <person name="Woyke T."/>
        </authorList>
    </citation>
    <scope>NUCLEOTIDE SEQUENCE [LARGE SCALE GENOMIC DNA]</scope>
    <source>
        <strain evidence="3">AT2.8</strain>
    </source>
</reference>
<keyword evidence="1" id="KW-0812">Transmembrane</keyword>
<feature type="transmembrane region" description="Helical" evidence="1">
    <location>
        <begin position="177"/>
        <end position="198"/>
    </location>
</feature>
<organism evidence="2 3">
    <name type="scientific">Neobacillus niacini</name>
    <dbReference type="NCBI Taxonomy" id="86668"/>
    <lineage>
        <taxon>Bacteria</taxon>
        <taxon>Bacillati</taxon>
        <taxon>Bacillota</taxon>
        <taxon>Bacilli</taxon>
        <taxon>Bacillales</taxon>
        <taxon>Bacillaceae</taxon>
        <taxon>Neobacillus</taxon>
    </lineage>
</organism>
<name>A0A852T772_9BACI</name>
<gene>
    <name evidence="2" type="ORF">F4694_000053</name>
</gene>
<feature type="transmembrane region" description="Helical" evidence="1">
    <location>
        <begin position="25"/>
        <end position="51"/>
    </location>
</feature>
<feature type="transmembrane region" description="Helical" evidence="1">
    <location>
        <begin position="108"/>
        <end position="135"/>
    </location>
</feature>
<feature type="transmembrane region" description="Helical" evidence="1">
    <location>
        <begin position="75"/>
        <end position="96"/>
    </location>
</feature>
<reference evidence="3" key="2">
    <citation type="submission" date="2020-08" db="EMBL/GenBank/DDBJ databases">
        <title>The Agave Microbiome: Exploring the role of microbial communities in plant adaptations to desert environments.</title>
        <authorList>
            <person name="Partida-Martinez L.P."/>
        </authorList>
    </citation>
    <scope>NUCLEOTIDE SEQUENCE [LARGE SCALE GENOMIC DNA]</scope>
    <source>
        <strain evidence="3">AT2.8</strain>
    </source>
</reference>
<evidence type="ECO:0000313" key="2">
    <source>
        <dbReference type="EMBL" id="NYE03334.1"/>
    </source>
</evidence>
<keyword evidence="1" id="KW-1133">Transmembrane helix</keyword>
<evidence type="ECO:0000313" key="3">
    <source>
        <dbReference type="Proteomes" id="UP000548423"/>
    </source>
</evidence>
<dbReference type="AlphaFoldDB" id="A0A852T772"/>
<dbReference type="InterPro" id="IPR006938">
    <property type="entry name" value="DUF624"/>
</dbReference>
<keyword evidence="1" id="KW-0472">Membrane</keyword>
<accession>A0A852T772</accession>
<evidence type="ECO:0000256" key="1">
    <source>
        <dbReference type="SAM" id="Phobius"/>
    </source>
</evidence>
<protein>
    <submittedName>
        <fullName evidence="2">Membrane protein YesL</fullName>
    </submittedName>
</protein>
<dbReference type="Proteomes" id="UP000548423">
    <property type="component" value="Unassembled WGS sequence"/>
</dbReference>
<comment type="caution">
    <text evidence="2">The sequence shown here is derived from an EMBL/GenBank/DDBJ whole genome shotgun (WGS) entry which is preliminary data.</text>
</comment>
<sequence>MELNGVIGRLYNGMDWIAKLVYVQFLWLLGSVVGLVIGGVFPATMAMFAVLRKMIQHDEEFSFFKTFWTRFRREFWKANALGGIITLLGFILYFYLIFLKAHGGAVSLILYLLVLSITFVFLITNLFLGPVFVHFQLRFFQYLKMSLWFCLSCPFHGISMIGGLVAFYFFMTYIPGLLPFLSVSLLAWFLMFMANLAFENAKQEEAGEKRSI</sequence>
<dbReference type="Pfam" id="PF04854">
    <property type="entry name" value="DUF624"/>
    <property type="match status" value="1"/>
</dbReference>
<proteinExistence type="predicted"/>
<dbReference type="EMBL" id="JACCBX010000001">
    <property type="protein sequence ID" value="NYE03334.1"/>
    <property type="molecule type" value="Genomic_DNA"/>
</dbReference>